<dbReference type="AlphaFoldDB" id="A0ABC9CEM5"/>
<evidence type="ECO:0000259" key="2">
    <source>
        <dbReference type="PROSITE" id="PS50090"/>
    </source>
</evidence>
<feature type="compositionally biased region" description="Low complexity" evidence="1">
    <location>
        <begin position="58"/>
        <end position="68"/>
    </location>
</feature>
<evidence type="ECO:0000256" key="1">
    <source>
        <dbReference type="SAM" id="MobiDB-lite"/>
    </source>
</evidence>
<dbReference type="PROSITE" id="PS50090">
    <property type="entry name" value="MYB_LIKE"/>
    <property type="match status" value="1"/>
</dbReference>
<dbReference type="Gene3D" id="1.10.10.60">
    <property type="entry name" value="Homeodomain-like"/>
    <property type="match status" value="1"/>
</dbReference>
<keyword evidence="4" id="KW-1185">Reference proteome</keyword>
<feature type="compositionally biased region" description="Low complexity" evidence="1">
    <location>
        <begin position="355"/>
        <end position="370"/>
    </location>
</feature>
<protein>
    <recommendedName>
        <fullName evidence="2">Myb-like domain-containing protein</fullName>
    </recommendedName>
</protein>
<reference evidence="4" key="1">
    <citation type="submission" date="2024-06" db="EMBL/GenBank/DDBJ databases">
        <authorList>
            <person name="Ryan C."/>
        </authorList>
    </citation>
    <scope>NUCLEOTIDE SEQUENCE [LARGE SCALE GENOMIC DNA]</scope>
</reference>
<evidence type="ECO:0000313" key="4">
    <source>
        <dbReference type="Proteomes" id="UP001497457"/>
    </source>
</evidence>
<dbReference type="PANTHER" id="PTHR45224">
    <property type="entry name" value="OS01G0527900 PROTEIN-RELATED"/>
    <property type="match status" value="1"/>
</dbReference>
<dbReference type="InterPro" id="IPR009057">
    <property type="entry name" value="Homeodomain-like_sf"/>
</dbReference>
<feature type="compositionally biased region" description="Low complexity" evidence="1">
    <location>
        <begin position="14"/>
        <end position="24"/>
    </location>
</feature>
<sequence>MSTPGALRRKNGSAAVDPAAAAAPGRTLGRSDGGAAAAAAAGGGLPFGRGGLSTPPSRSLGLVPRGVGLPPPARARGRGGGSVAAPTTLPATEAFSMDGGGFPSSSWASTGFSVDPSSPGSWGQDVRPPGGFMSYFANEAENSHLVGTPIHSSPLNEAVNAGSPPDVQVVHGNENTRTEKRIMWNVDEEVRLMSAWIEHSTDSTCGADKGGVQYWSEVVETYNKTTPAHRRRTPKQCKDRWHKVNRLTDLFECAYVKARRVFTSGYSNEQWMEAAHGFYLSDNKDNKDVVGPFMLEKVWKICRDVPKWKTYNDNLKNARKRKSFHLEGDSEENDDTCDCDEMPVRPIGQKAAKMAALAAKKGKGSSSSDDGQSKESPIELDKFERYSKFQETNNDKRMKMLDRQEKIASDKLEATRIAQLTAQDYKEGKKFDKEIKMMETYNNLASQDTSSMSDEKKAQRVRMMQKLENGIFPQTD</sequence>
<name>A0ABC9CEM5_9POAL</name>
<dbReference type="SUPFAM" id="SSF46689">
    <property type="entry name" value="Homeodomain-like"/>
    <property type="match status" value="1"/>
</dbReference>
<reference evidence="3 4" key="2">
    <citation type="submission" date="2024-10" db="EMBL/GenBank/DDBJ databases">
        <authorList>
            <person name="Ryan C."/>
        </authorList>
    </citation>
    <scope>NUCLEOTIDE SEQUENCE [LARGE SCALE GENOMIC DNA]</scope>
</reference>
<gene>
    <name evidence="3" type="ORF">URODEC1_LOCUS75009</name>
</gene>
<feature type="compositionally biased region" description="Gly residues" evidence="1">
    <location>
        <begin position="41"/>
        <end position="51"/>
    </location>
</feature>
<dbReference type="EMBL" id="OZ075113">
    <property type="protein sequence ID" value="CAL5019854.1"/>
    <property type="molecule type" value="Genomic_DNA"/>
</dbReference>
<proteinExistence type="predicted"/>
<organism evidence="3 4">
    <name type="scientific">Urochloa decumbens</name>
    <dbReference type="NCBI Taxonomy" id="240449"/>
    <lineage>
        <taxon>Eukaryota</taxon>
        <taxon>Viridiplantae</taxon>
        <taxon>Streptophyta</taxon>
        <taxon>Embryophyta</taxon>
        <taxon>Tracheophyta</taxon>
        <taxon>Spermatophyta</taxon>
        <taxon>Magnoliopsida</taxon>
        <taxon>Liliopsida</taxon>
        <taxon>Poales</taxon>
        <taxon>Poaceae</taxon>
        <taxon>PACMAD clade</taxon>
        <taxon>Panicoideae</taxon>
        <taxon>Panicodae</taxon>
        <taxon>Paniceae</taxon>
        <taxon>Melinidinae</taxon>
        <taxon>Urochloa</taxon>
    </lineage>
</organism>
<evidence type="ECO:0000313" key="3">
    <source>
        <dbReference type="EMBL" id="CAL5019854.1"/>
    </source>
</evidence>
<dbReference type="InterPro" id="IPR001005">
    <property type="entry name" value="SANT/Myb"/>
</dbReference>
<feature type="region of interest" description="Disordered" evidence="1">
    <location>
        <begin position="1"/>
        <end position="85"/>
    </location>
</feature>
<accession>A0ABC9CEM5</accession>
<dbReference type="PANTHER" id="PTHR45224:SF3">
    <property type="entry name" value="OS11G0506300 PROTEIN"/>
    <property type="match status" value="1"/>
</dbReference>
<feature type="region of interest" description="Disordered" evidence="1">
    <location>
        <begin position="355"/>
        <end position="391"/>
    </location>
</feature>
<feature type="compositionally biased region" description="Basic and acidic residues" evidence="1">
    <location>
        <begin position="371"/>
        <end position="391"/>
    </location>
</feature>
<dbReference type="Proteomes" id="UP001497457">
    <property type="component" value="Chromosome 3rd"/>
</dbReference>
<feature type="domain" description="Myb-like" evidence="2">
    <location>
        <begin position="176"/>
        <end position="245"/>
    </location>
</feature>